<accession>A0A832ZWI1</accession>
<dbReference type="InterPro" id="IPR036249">
    <property type="entry name" value="Thioredoxin-like_sf"/>
</dbReference>
<gene>
    <name evidence="2" type="ORF">EYH45_06160</name>
</gene>
<evidence type="ECO:0000313" key="3">
    <source>
        <dbReference type="Proteomes" id="UP000608579"/>
    </source>
</evidence>
<dbReference type="Gene3D" id="3.40.30.10">
    <property type="entry name" value="Glutaredoxin"/>
    <property type="match status" value="1"/>
</dbReference>
<proteinExistence type="predicted"/>
<dbReference type="SUPFAM" id="SSF52833">
    <property type="entry name" value="Thioredoxin-like"/>
    <property type="match status" value="1"/>
</dbReference>
<dbReference type="Proteomes" id="UP000608579">
    <property type="component" value="Unassembled WGS sequence"/>
</dbReference>
<name>A0A832ZWI1_CALS0</name>
<protein>
    <recommendedName>
        <fullName evidence="1">Thioredoxin domain-containing protein</fullName>
    </recommendedName>
</protein>
<dbReference type="AlphaFoldDB" id="A0A832ZWI1"/>
<feature type="domain" description="Thioredoxin" evidence="1">
    <location>
        <begin position="31"/>
        <end position="190"/>
    </location>
</feature>
<sequence>MRRKNLLLTLILIIAIVAGAGAFLTTNPFLTPEGKGEDEVEAKNKIDFPIQLVLEDATTEQIMVSQLYEPGKVTILEFTFIGCASCEFLHQVGYLQEFYDQYKDKVEIVSIFVHNEYPEWVLEYKDQFNVNWKYLALGDGDLIIDLRLPTLFTHIFVDDKGIERLRNPAQIEFVRQNYAKIIDLILSGQYDKLEKFGGVEVIEAG</sequence>
<organism evidence="2 3">
    <name type="scientific">Caldiarchaeum subterraneum</name>
    <dbReference type="NCBI Taxonomy" id="311458"/>
    <lineage>
        <taxon>Archaea</taxon>
        <taxon>Nitrososphaerota</taxon>
        <taxon>Candidatus Caldarchaeales</taxon>
        <taxon>Candidatus Caldarchaeaceae</taxon>
        <taxon>Candidatus Caldarchaeum</taxon>
    </lineage>
</organism>
<comment type="caution">
    <text evidence="2">The sequence shown here is derived from an EMBL/GenBank/DDBJ whole genome shotgun (WGS) entry which is preliminary data.</text>
</comment>
<dbReference type="EMBL" id="DQVM01000115">
    <property type="protein sequence ID" value="HIQ30129.1"/>
    <property type="molecule type" value="Genomic_DNA"/>
</dbReference>
<evidence type="ECO:0000313" key="2">
    <source>
        <dbReference type="EMBL" id="HIQ30129.1"/>
    </source>
</evidence>
<evidence type="ECO:0000259" key="1">
    <source>
        <dbReference type="PROSITE" id="PS51352"/>
    </source>
</evidence>
<dbReference type="PROSITE" id="PS51352">
    <property type="entry name" value="THIOREDOXIN_2"/>
    <property type="match status" value="1"/>
</dbReference>
<dbReference type="InterPro" id="IPR013766">
    <property type="entry name" value="Thioredoxin_domain"/>
</dbReference>
<reference evidence="2" key="1">
    <citation type="journal article" date="2020" name="ISME J.">
        <title>Gammaproteobacteria mediating utilization of methyl-, sulfur- and petroleum organic compounds in deep ocean hydrothermal plumes.</title>
        <authorList>
            <person name="Zhou Z."/>
            <person name="Liu Y."/>
            <person name="Pan J."/>
            <person name="Cron B.R."/>
            <person name="Toner B.M."/>
            <person name="Anantharaman K."/>
            <person name="Breier J.A."/>
            <person name="Dick G.J."/>
            <person name="Li M."/>
        </authorList>
    </citation>
    <scope>NUCLEOTIDE SEQUENCE</scope>
    <source>
        <strain evidence="2">SZUA-1515</strain>
    </source>
</reference>